<evidence type="ECO:0000259" key="1">
    <source>
        <dbReference type="Pfam" id="PF13460"/>
    </source>
</evidence>
<dbReference type="EMBL" id="JBHTBW010000002">
    <property type="protein sequence ID" value="MFC7439605.1"/>
    <property type="molecule type" value="Genomic_DNA"/>
</dbReference>
<comment type="caution">
    <text evidence="2">The sequence shown here is derived from an EMBL/GenBank/DDBJ whole genome shotgun (WGS) entry which is preliminary data.</text>
</comment>
<accession>A0ABW2RFA7</accession>
<dbReference type="InterPro" id="IPR051606">
    <property type="entry name" value="Polyketide_Oxido-like"/>
</dbReference>
<dbReference type="Pfam" id="PF13460">
    <property type="entry name" value="NAD_binding_10"/>
    <property type="match status" value="1"/>
</dbReference>
<dbReference type="InterPro" id="IPR036291">
    <property type="entry name" value="NAD(P)-bd_dom_sf"/>
</dbReference>
<dbReference type="PANTHER" id="PTHR43355">
    <property type="entry name" value="FLAVIN REDUCTASE (NADPH)"/>
    <property type="match status" value="1"/>
</dbReference>
<name>A0ABW2RFA7_9BACL</name>
<proteinExistence type="predicted"/>
<dbReference type="Gene3D" id="3.40.50.720">
    <property type="entry name" value="NAD(P)-binding Rossmann-like Domain"/>
    <property type="match status" value="1"/>
</dbReference>
<sequence>MKIALVSATGMIGQRILQEALRRGHQVTAVVRDPSRLMRQHENLRVATGDIFDVPSIAQAAAGHDVVISAYGPKFGEEEALVKATRSLIDGVKQSGVRRLLAVGGAGS</sequence>
<dbReference type="InterPro" id="IPR016040">
    <property type="entry name" value="NAD(P)-bd_dom"/>
</dbReference>
<reference evidence="3" key="1">
    <citation type="journal article" date="2019" name="Int. J. Syst. Evol. Microbiol.">
        <title>The Global Catalogue of Microorganisms (GCM) 10K type strain sequencing project: providing services to taxonomists for standard genome sequencing and annotation.</title>
        <authorList>
            <consortium name="The Broad Institute Genomics Platform"/>
            <consortium name="The Broad Institute Genome Sequencing Center for Infectious Disease"/>
            <person name="Wu L."/>
            <person name="Ma J."/>
        </authorList>
    </citation>
    <scope>NUCLEOTIDE SEQUENCE [LARGE SCALE GENOMIC DNA]</scope>
    <source>
        <strain evidence="3">CGMCC 1.12942</strain>
    </source>
</reference>
<organism evidence="2 3">
    <name type="scientific">Laceyella putida</name>
    <dbReference type="NCBI Taxonomy" id="110101"/>
    <lineage>
        <taxon>Bacteria</taxon>
        <taxon>Bacillati</taxon>
        <taxon>Bacillota</taxon>
        <taxon>Bacilli</taxon>
        <taxon>Bacillales</taxon>
        <taxon>Thermoactinomycetaceae</taxon>
        <taxon>Laceyella</taxon>
    </lineage>
</organism>
<feature type="domain" description="NAD(P)-binding" evidence="1">
    <location>
        <begin position="8"/>
        <end position="107"/>
    </location>
</feature>
<dbReference type="SUPFAM" id="SSF51735">
    <property type="entry name" value="NAD(P)-binding Rossmann-fold domains"/>
    <property type="match status" value="1"/>
</dbReference>
<evidence type="ECO:0000313" key="3">
    <source>
        <dbReference type="Proteomes" id="UP001596500"/>
    </source>
</evidence>
<evidence type="ECO:0000313" key="2">
    <source>
        <dbReference type="EMBL" id="MFC7439605.1"/>
    </source>
</evidence>
<dbReference type="RefSeq" id="WP_379862789.1">
    <property type="nucleotide sequence ID" value="NZ_JBHTBW010000002.1"/>
</dbReference>
<dbReference type="Proteomes" id="UP001596500">
    <property type="component" value="Unassembled WGS sequence"/>
</dbReference>
<protein>
    <submittedName>
        <fullName evidence="2">NAD(P)-dependent oxidoreductase</fullName>
    </submittedName>
</protein>
<gene>
    <name evidence="2" type="ORF">ACFQNG_00255</name>
</gene>
<keyword evidence="3" id="KW-1185">Reference proteome</keyword>
<dbReference type="PANTHER" id="PTHR43355:SF2">
    <property type="entry name" value="FLAVIN REDUCTASE (NADPH)"/>
    <property type="match status" value="1"/>
</dbReference>